<evidence type="ECO:0000256" key="7">
    <source>
        <dbReference type="ARBA" id="ARBA00023102"/>
    </source>
</evidence>
<dbReference type="GO" id="GO:0016757">
    <property type="term" value="F:glycosyltransferase activity"/>
    <property type="evidence" value="ECO:0007669"/>
    <property type="project" value="UniProtKB-KW"/>
</dbReference>
<evidence type="ECO:0000313" key="12">
    <source>
        <dbReference type="EMBL" id="PXX75992.1"/>
    </source>
</evidence>
<feature type="domain" description="Class II Histidinyl-tRNA synthetase (HisRS)-like catalytic core" evidence="11">
    <location>
        <begin position="10"/>
        <end position="314"/>
    </location>
</feature>
<keyword evidence="12" id="KW-0808">Transferase</keyword>
<dbReference type="Pfam" id="PF13393">
    <property type="entry name" value="tRNA-synt_His"/>
    <property type="match status" value="1"/>
</dbReference>
<comment type="function">
    <text evidence="8 9">Required for the first step of histidine biosynthesis. May allow the feedback regulation of ATP phosphoribosyltransferase activity by histidine.</text>
</comment>
<comment type="caution">
    <text evidence="12">The sequence shown here is derived from an EMBL/GenBank/DDBJ whole genome shotgun (WGS) entry which is preliminary data.</text>
</comment>
<dbReference type="InterPro" id="IPR004517">
    <property type="entry name" value="HisZ"/>
</dbReference>
<evidence type="ECO:0000259" key="11">
    <source>
        <dbReference type="Pfam" id="PF13393"/>
    </source>
</evidence>
<dbReference type="EMBL" id="QJKI01000023">
    <property type="protein sequence ID" value="PXX75992.1"/>
    <property type="molecule type" value="Genomic_DNA"/>
</dbReference>
<feature type="binding site" evidence="10">
    <location>
        <position position="264"/>
    </location>
    <ligand>
        <name>L-histidine</name>
        <dbReference type="ChEBI" id="CHEBI:57595"/>
    </ligand>
</feature>
<gene>
    <name evidence="9" type="primary">hisZ</name>
    <name evidence="12" type="ORF">DFR34_12324</name>
</gene>
<evidence type="ECO:0000256" key="6">
    <source>
        <dbReference type="ARBA" id="ARBA00022490"/>
    </source>
</evidence>
<dbReference type="OrthoDB" id="9769617at2"/>
<dbReference type="GO" id="GO:0000105">
    <property type="term" value="P:L-histidine biosynthetic process"/>
    <property type="evidence" value="ECO:0007669"/>
    <property type="project" value="UniProtKB-UniRule"/>
</dbReference>
<keyword evidence="7 9" id="KW-0368">Histidine biosynthesis</keyword>
<evidence type="ECO:0000256" key="4">
    <source>
        <dbReference type="ARBA" id="ARBA00011496"/>
    </source>
</evidence>
<dbReference type="InterPro" id="IPR041715">
    <property type="entry name" value="HisRS-like_core"/>
</dbReference>
<keyword evidence="13" id="KW-1185">Reference proteome</keyword>
<dbReference type="UniPathway" id="UPA00031">
    <property type="reaction ID" value="UER00006"/>
</dbReference>
<evidence type="ECO:0000256" key="8">
    <source>
        <dbReference type="ARBA" id="ARBA00025246"/>
    </source>
</evidence>
<dbReference type="PANTHER" id="PTHR43707:SF1">
    <property type="entry name" value="HISTIDINE--TRNA LIGASE, MITOCHONDRIAL-RELATED"/>
    <property type="match status" value="1"/>
</dbReference>
<dbReference type="Proteomes" id="UP000247555">
    <property type="component" value="Unassembled WGS sequence"/>
</dbReference>
<dbReference type="SUPFAM" id="SSF55681">
    <property type="entry name" value="Class II aaRS and biotin synthetases"/>
    <property type="match status" value="1"/>
</dbReference>
<dbReference type="GO" id="GO:0004821">
    <property type="term" value="F:histidine-tRNA ligase activity"/>
    <property type="evidence" value="ECO:0007669"/>
    <property type="project" value="TreeGrafter"/>
</dbReference>
<sequence length="384" mass="40901">MRNWLLPENIADILPATARQVESAKAAMLERFRTYGYELVCPPLIEYIDSLVYDGDTALVMKTFKLDDQMSGRQLGLRADITPQVARIDAHLLSSRQGVTRLCYAGSVLHTVPESAMRSREPLQIGAELYGSSDVGADLEIVDLMLASLEGVGVGGLTLDIGHVGIFRALAAAAALPAPLTAELFGVLQAKDIPSAETLLAGAAEPFRSALLALPGLYGPDALSRASQCLPALPEIRRALADMQAVADSVAGRATVNFDLSDLRGTAYHTGLMFAAYAPGWSDALARGGRYDNVGDKFGRARPATGFSLDLRDLVRVLPQRSPAMGIRVAGADAGRAREAIAALRTAGEVLVIDYLGESATALNCDRALVWRADGWQVEPFASH</sequence>
<proteinExistence type="inferred from homology"/>
<protein>
    <recommendedName>
        <fullName evidence="5 9">ATP phosphoribosyltransferase regulatory subunit</fullName>
    </recommendedName>
</protein>
<keyword evidence="12" id="KW-0328">Glycosyltransferase</keyword>
<dbReference type="HAMAP" id="MF_00125">
    <property type="entry name" value="HisZ"/>
    <property type="match status" value="1"/>
</dbReference>
<comment type="miscellaneous">
    <text evidence="9">This function is generally fulfilled by the C-terminal part of HisG, which is missing in some bacteria such as this one.</text>
</comment>
<dbReference type="InterPro" id="IPR004516">
    <property type="entry name" value="HisRS/HisZ"/>
</dbReference>
<feature type="binding site" evidence="10">
    <location>
        <position position="128"/>
    </location>
    <ligand>
        <name>L-histidine</name>
        <dbReference type="ChEBI" id="CHEBI:57595"/>
    </ligand>
</feature>
<dbReference type="NCBIfam" id="NF009086">
    <property type="entry name" value="PRK12421.1"/>
    <property type="match status" value="1"/>
</dbReference>
<dbReference type="NCBIfam" id="NF008935">
    <property type="entry name" value="PRK12292.1-1"/>
    <property type="match status" value="1"/>
</dbReference>
<keyword evidence="6 9" id="KW-0963">Cytoplasm</keyword>
<evidence type="ECO:0000256" key="10">
    <source>
        <dbReference type="PIRSR" id="PIRSR001549-1"/>
    </source>
</evidence>
<comment type="subcellular location">
    <subcellularLocation>
        <location evidence="1 9">Cytoplasm</location>
    </subcellularLocation>
</comment>
<dbReference type="CDD" id="cd00773">
    <property type="entry name" value="HisRS-like_core"/>
    <property type="match status" value="1"/>
</dbReference>
<evidence type="ECO:0000256" key="9">
    <source>
        <dbReference type="HAMAP-Rule" id="MF_00125"/>
    </source>
</evidence>
<dbReference type="AlphaFoldDB" id="A0A318KTH2"/>
<evidence type="ECO:0000256" key="3">
    <source>
        <dbReference type="ARBA" id="ARBA00005539"/>
    </source>
</evidence>
<comment type="similarity">
    <text evidence="3 9">Belongs to the class-II aminoacyl-tRNA synthetase family. HisZ subfamily.</text>
</comment>
<feature type="binding site" evidence="10">
    <location>
        <begin position="80"/>
        <end position="82"/>
    </location>
    <ligand>
        <name>L-histidine</name>
        <dbReference type="ChEBI" id="CHEBI:57595"/>
    </ligand>
</feature>
<accession>A0A318KTH2</accession>
<evidence type="ECO:0000256" key="5">
    <source>
        <dbReference type="ARBA" id="ARBA00020397"/>
    </source>
</evidence>
<feature type="binding site" evidence="10">
    <location>
        <position position="124"/>
    </location>
    <ligand>
        <name>L-histidine</name>
        <dbReference type="ChEBI" id="CHEBI:57595"/>
    </ligand>
</feature>
<evidence type="ECO:0000256" key="2">
    <source>
        <dbReference type="ARBA" id="ARBA00004667"/>
    </source>
</evidence>
<dbReference type="GO" id="GO:0005737">
    <property type="term" value="C:cytoplasm"/>
    <property type="evidence" value="ECO:0007669"/>
    <property type="project" value="UniProtKB-SubCell"/>
</dbReference>
<dbReference type="Gene3D" id="3.30.930.10">
    <property type="entry name" value="Bira Bifunctional Protein, Domain 2"/>
    <property type="match status" value="1"/>
</dbReference>
<dbReference type="GO" id="GO:0006427">
    <property type="term" value="P:histidyl-tRNA aminoacylation"/>
    <property type="evidence" value="ECO:0007669"/>
    <property type="project" value="TreeGrafter"/>
</dbReference>
<name>A0A318KTH2_9NEIS</name>
<comment type="subunit">
    <text evidence="4 9">Heteromultimer composed of HisG and HisZ subunits.</text>
</comment>
<comment type="pathway">
    <text evidence="2 9">Amino-acid biosynthesis; L-histidine biosynthesis; L-histidine from 5-phospho-alpha-D-ribose 1-diphosphate: step 1/9.</text>
</comment>
<reference evidence="12 13" key="1">
    <citation type="submission" date="2018-05" db="EMBL/GenBank/DDBJ databases">
        <title>Genomic Encyclopedia of Type Strains, Phase IV (KMG-IV): sequencing the most valuable type-strain genomes for metagenomic binning, comparative biology and taxonomic classification.</title>
        <authorList>
            <person name="Goeker M."/>
        </authorList>
    </citation>
    <scope>NUCLEOTIDE SEQUENCE [LARGE SCALE GENOMIC DNA]</scope>
    <source>
        <strain evidence="12 13">DSM 29661</strain>
    </source>
</reference>
<organism evidence="12 13">
    <name type="scientific">Rivihabitans pingtungensis</name>
    <dbReference type="NCBI Taxonomy" id="1054498"/>
    <lineage>
        <taxon>Bacteria</taxon>
        <taxon>Pseudomonadati</taxon>
        <taxon>Pseudomonadota</taxon>
        <taxon>Betaproteobacteria</taxon>
        <taxon>Neisseriales</taxon>
        <taxon>Aquaspirillaceae</taxon>
        <taxon>Rivihabitans</taxon>
    </lineage>
</organism>
<evidence type="ECO:0000256" key="1">
    <source>
        <dbReference type="ARBA" id="ARBA00004496"/>
    </source>
</evidence>
<dbReference type="PIRSF" id="PIRSF001549">
    <property type="entry name" value="His-tRNA_synth"/>
    <property type="match status" value="1"/>
</dbReference>
<dbReference type="PANTHER" id="PTHR43707">
    <property type="entry name" value="HISTIDYL-TRNA SYNTHETASE"/>
    <property type="match status" value="1"/>
</dbReference>
<dbReference type="InterPro" id="IPR045864">
    <property type="entry name" value="aa-tRNA-synth_II/BPL/LPL"/>
</dbReference>
<dbReference type="RefSeq" id="WP_110391731.1">
    <property type="nucleotide sequence ID" value="NZ_QJKI01000023.1"/>
</dbReference>
<keyword evidence="9" id="KW-0028">Amino-acid biosynthesis</keyword>
<evidence type="ECO:0000313" key="13">
    <source>
        <dbReference type="Proteomes" id="UP000247555"/>
    </source>
</evidence>